<dbReference type="InterPro" id="IPR014358">
    <property type="entry name" value="Enoyl-ACP_Rdtase_NADH"/>
</dbReference>
<evidence type="ECO:0000256" key="8">
    <source>
        <dbReference type="ARBA" id="ARBA00023160"/>
    </source>
</evidence>
<dbReference type="InterPro" id="IPR002347">
    <property type="entry name" value="SDR_fam"/>
</dbReference>
<name>A0A3S4AYX6_9BRAD</name>
<dbReference type="InterPro" id="IPR036291">
    <property type="entry name" value="NAD(P)-bd_dom_sf"/>
</dbReference>
<comment type="catalytic activity">
    <reaction evidence="9 10">
        <text>a 2,3-saturated acyl-[ACP] + NAD(+) = a (2E)-enoyl-[ACP] + NADH + H(+)</text>
        <dbReference type="Rhea" id="RHEA:10240"/>
        <dbReference type="Rhea" id="RHEA-COMP:9925"/>
        <dbReference type="Rhea" id="RHEA-COMP:9926"/>
        <dbReference type="ChEBI" id="CHEBI:15378"/>
        <dbReference type="ChEBI" id="CHEBI:57540"/>
        <dbReference type="ChEBI" id="CHEBI:57945"/>
        <dbReference type="ChEBI" id="CHEBI:78784"/>
        <dbReference type="ChEBI" id="CHEBI:78785"/>
        <dbReference type="EC" id="1.3.1.9"/>
    </reaction>
</comment>
<dbReference type="PANTHER" id="PTHR43159:SF2">
    <property type="entry name" value="ENOYL-[ACYL-CARRIER-PROTEIN] REDUCTASE [NADH], CHLOROPLASTIC"/>
    <property type="match status" value="1"/>
</dbReference>
<feature type="active site" description="Proton acceptor" evidence="11">
    <location>
        <position position="176"/>
    </location>
</feature>
<protein>
    <recommendedName>
        <fullName evidence="10">Enoyl-[acyl-carrier-protein] reductase [NADH]</fullName>
        <ecNumber evidence="10">1.3.1.9</ecNumber>
    </recommendedName>
</protein>
<proteinExistence type="inferred from homology"/>
<reference evidence="14" key="1">
    <citation type="submission" date="2018-10" db="EMBL/GenBank/DDBJ databases">
        <authorList>
            <person name="Peiro R."/>
            <person name="Begona"/>
            <person name="Cbmso G."/>
            <person name="Lopez M."/>
            <person name="Gonzalez S."/>
            <person name="Sacristan E."/>
            <person name="Castillo E."/>
        </authorList>
    </citation>
    <scope>NUCLEOTIDE SEQUENCE [LARGE SCALE GENOMIC DNA]</scope>
</reference>
<evidence type="ECO:0000256" key="5">
    <source>
        <dbReference type="ARBA" id="ARBA00023002"/>
    </source>
</evidence>
<keyword evidence="3 10" id="KW-0444">Lipid biosynthesis</keyword>
<dbReference type="AlphaFoldDB" id="A0A3S4AYX6"/>
<evidence type="ECO:0000256" key="7">
    <source>
        <dbReference type="ARBA" id="ARBA00023098"/>
    </source>
</evidence>
<dbReference type="SUPFAM" id="SSF51735">
    <property type="entry name" value="NAD(P)-binding Rossmann-fold domains"/>
    <property type="match status" value="1"/>
</dbReference>
<evidence type="ECO:0000256" key="12">
    <source>
        <dbReference type="PIRSR" id="PIRSR000094-3"/>
    </source>
</evidence>
<organism evidence="13 14">
    <name type="scientific">Rhodoplanes serenus</name>
    <dbReference type="NCBI Taxonomy" id="200615"/>
    <lineage>
        <taxon>Bacteria</taxon>
        <taxon>Pseudomonadati</taxon>
        <taxon>Pseudomonadota</taxon>
        <taxon>Alphaproteobacteria</taxon>
        <taxon>Hyphomicrobiales</taxon>
        <taxon>Nitrobacteraceae</taxon>
        <taxon>Rhodoplanes</taxon>
    </lineage>
</organism>
<keyword evidence="8 10" id="KW-0275">Fatty acid biosynthesis</keyword>
<dbReference type="GO" id="GO:0004318">
    <property type="term" value="F:enoyl-[acyl-carrier-protein] reductase (NADH) activity"/>
    <property type="evidence" value="ECO:0007669"/>
    <property type="project" value="UniProtKB-EC"/>
</dbReference>
<evidence type="ECO:0000256" key="11">
    <source>
        <dbReference type="PIRSR" id="PIRSR000094-1"/>
    </source>
</evidence>
<evidence type="ECO:0000313" key="14">
    <source>
        <dbReference type="Proteomes" id="UP000289200"/>
    </source>
</evidence>
<dbReference type="Pfam" id="PF13561">
    <property type="entry name" value="adh_short_C2"/>
    <property type="match status" value="1"/>
</dbReference>
<feature type="binding site" evidence="12">
    <location>
        <begin position="50"/>
        <end position="51"/>
    </location>
    <ligand>
        <name>NAD(+)</name>
        <dbReference type="ChEBI" id="CHEBI:57540"/>
    </ligand>
</feature>
<keyword evidence="4" id="KW-0276">Fatty acid metabolism</keyword>
<keyword evidence="6 10" id="KW-0520">NAD</keyword>
<dbReference type="PANTHER" id="PTHR43159">
    <property type="entry name" value="ENOYL-[ACYL-CARRIER-PROTEIN] REDUCTASE"/>
    <property type="match status" value="1"/>
</dbReference>
<dbReference type="UniPathway" id="UPA00094"/>
<dbReference type="NCBIfam" id="NF005078">
    <property type="entry name" value="PRK06505.1"/>
    <property type="match status" value="1"/>
</dbReference>
<evidence type="ECO:0000256" key="6">
    <source>
        <dbReference type="ARBA" id="ARBA00023027"/>
    </source>
</evidence>
<accession>A0A3S4AYX6</accession>
<dbReference type="CDD" id="cd05372">
    <property type="entry name" value="ENR_SDR"/>
    <property type="match status" value="1"/>
</dbReference>
<evidence type="ECO:0000256" key="10">
    <source>
        <dbReference type="PIRNR" id="PIRNR000094"/>
    </source>
</evidence>
<feature type="binding site" evidence="12">
    <location>
        <position position="44"/>
    </location>
    <ligand>
        <name>NAD(+)</name>
        <dbReference type="ChEBI" id="CHEBI:57540"/>
    </ligand>
</feature>
<dbReference type="FunFam" id="3.40.50.720:FF:000054">
    <property type="entry name" value="Enoyl-[acyl-carrier-protein] reductase [NADH]"/>
    <property type="match status" value="1"/>
</dbReference>
<comment type="pathway">
    <text evidence="1">Lipid metabolism; fatty acid biosynthesis.</text>
</comment>
<dbReference type="Proteomes" id="UP000289200">
    <property type="component" value="Unassembled WGS sequence"/>
</dbReference>
<feature type="binding site" evidence="12">
    <location>
        <begin position="222"/>
        <end position="226"/>
    </location>
    <ligand>
        <name>NAD(+)</name>
        <dbReference type="ChEBI" id="CHEBI:57540"/>
    </ligand>
</feature>
<dbReference type="EMBL" id="UWOC01000036">
    <property type="protein sequence ID" value="VCU07549.1"/>
    <property type="molecule type" value="Genomic_DNA"/>
</dbReference>
<dbReference type="GO" id="GO:0006633">
    <property type="term" value="P:fatty acid biosynthetic process"/>
    <property type="evidence" value="ECO:0007669"/>
    <property type="project" value="UniProtKB-UniPathway"/>
</dbReference>
<comment type="caution">
    <text evidence="13">The sequence shown here is derived from an EMBL/GenBank/DDBJ whole genome shotgun (WGS) entry which is preliminary data.</text>
</comment>
<evidence type="ECO:0000313" key="13">
    <source>
        <dbReference type="EMBL" id="VCU07549.1"/>
    </source>
</evidence>
<dbReference type="Gene3D" id="1.10.8.400">
    <property type="entry name" value="Enoyl acyl carrier protein reductase"/>
    <property type="match status" value="1"/>
</dbReference>
<evidence type="ECO:0000256" key="4">
    <source>
        <dbReference type="ARBA" id="ARBA00022832"/>
    </source>
</evidence>
<dbReference type="Gene3D" id="3.40.50.720">
    <property type="entry name" value="NAD(P)-binding Rossmann-like Domain"/>
    <property type="match status" value="1"/>
</dbReference>
<dbReference type="PRINTS" id="PR00081">
    <property type="entry name" value="GDHRDH"/>
</dbReference>
<dbReference type="PIRSF" id="PIRSF000094">
    <property type="entry name" value="Enoyl-ACP_rdct"/>
    <property type="match status" value="1"/>
</dbReference>
<keyword evidence="14" id="KW-1185">Reference proteome</keyword>
<keyword evidence="7" id="KW-0443">Lipid metabolism</keyword>
<feature type="binding site" evidence="12">
    <location>
        <position position="123"/>
    </location>
    <ligand>
        <name>NAD(+)</name>
        <dbReference type="ChEBI" id="CHEBI:57540"/>
    </ligand>
</feature>
<feature type="binding site" evidence="12">
    <location>
        <position position="193"/>
    </location>
    <ligand>
        <name>NAD(+)</name>
        <dbReference type="ChEBI" id="CHEBI:57540"/>
    </ligand>
</feature>
<gene>
    <name evidence="13" type="primary">fabI_1</name>
    <name evidence="13" type="ORF">RHODGE_RHODGE_00638</name>
</gene>
<dbReference type="EC" id="1.3.1.9" evidence="10"/>
<keyword evidence="5 10" id="KW-0560">Oxidoreductase</keyword>
<evidence type="ECO:0000256" key="9">
    <source>
        <dbReference type="ARBA" id="ARBA00048572"/>
    </source>
</evidence>
<sequence>MSGDGKTAEHAVVRFPPRRPFVMTAEQGASKNGLMLGRRGLVMGVANNHSIAWGIAKVLAAHGASLAFTYQGEALGKRVKPLAESVGSDLVLPCDVEDLASVDSVFDRLGAAWGGIDFIVHAIAFSDKNELKGRYADTTRENFARTMLISCFSFTEIAKRAAALMNHGGSMVTLTYGGSTRVMPNYNVMGVAKAALEASVRYLAADFGPQGVRVNAISAGPVRTLAGAGIADARLMFNYQQRHAPLRRTVSIEEVGGAALYLLSDLSTGVTGDVHFVDSGYNIISMPHPAALRTVDDAETAAEARAAKDAAQ</sequence>
<feature type="active site" description="Proton acceptor" evidence="11">
    <location>
        <position position="186"/>
    </location>
</feature>
<comment type="similarity">
    <text evidence="2 10">Belongs to the short-chain dehydrogenases/reductases (SDR) family. FabI subfamily.</text>
</comment>
<feature type="binding site" evidence="12">
    <location>
        <begin position="95"/>
        <end position="96"/>
    </location>
    <ligand>
        <name>NAD(+)</name>
        <dbReference type="ChEBI" id="CHEBI:57540"/>
    </ligand>
</feature>
<evidence type="ECO:0000256" key="2">
    <source>
        <dbReference type="ARBA" id="ARBA00009233"/>
    </source>
</evidence>
<feature type="binding site" evidence="12">
    <location>
        <position position="71"/>
    </location>
    <ligand>
        <name>NAD(+)</name>
        <dbReference type="ChEBI" id="CHEBI:57540"/>
    </ligand>
</feature>
<evidence type="ECO:0000256" key="3">
    <source>
        <dbReference type="ARBA" id="ARBA00022516"/>
    </source>
</evidence>
<dbReference type="FunFam" id="1.10.8.400:FF:000001">
    <property type="entry name" value="Enoyl-[acyl-carrier-protein] reductase [NADH]"/>
    <property type="match status" value="1"/>
</dbReference>
<evidence type="ECO:0000256" key="1">
    <source>
        <dbReference type="ARBA" id="ARBA00005194"/>
    </source>
</evidence>